<gene>
    <name evidence="1" type="ORF">GPUH_LOCUS16127</name>
</gene>
<evidence type="ECO:0000313" key="2">
    <source>
        <dbReference type="Proteomes" id="UP000271098"/>
    </source>
</evidence>
<protein>
    <submittedName>
        <fullName evidence="3">Fibrous sheath-interacting protein 1</fullName>
    </submittedName>
</protein>
<dbReference type="Proteomes" id="UP000271098">
    <property type="component" value="Unassembled WGS sequence"/>
</dbReference>
<accession>A0A183E584</accession>
<evidence type="ECO:0000313" key="3">
    <source>
        <dbReference type="WBParaSite" id="GPUH_0001614701-mRNA-1"/>
    </source>
</evidence>
<evidence type="ECO:0000313" key="1">
    <source>
        <dbReference type="EMBL" id="VDN27292.1"/>
    </source>
</evidence>
<name>A0A183E584_9BILA</name>
<proteinExistence type="predicted"/>
<dbReference type="EMBL" id="UYRT01083326">
    <property type="protein sequence ID" value="VDN27292.1"/>
    <property type="molecule type" value="Genomic_DNA"/>
</dbReference>
<sequence>MLYFESCGLLAFLIKEVVKRAFFNNCKCEIDPPGDRGLCDLRPSSPVSAKADSAIDALINAYFSGKSDGDVHCNGFSALSEDKSAPSRKDSIASCGRMRNKECRMGNDGVGNDDGAHANVITFEENGASAGSALEILQCALDASSDTVKPNEVKQEAVEKEGAQLPCCSSTKNHDSELYLLPTDVSVESKVLFSPFTSHEPTRENFTQDEVSAALRELKME</sequence>
<keyword evidence="2" id="KW-1185">Reference proteome</keyword>
<reference evidence="3" key="1">
    <citation type="submission" date="2016-06" db="UniProtKB">
        <authorList>
            <consortium name="WormBaseParasite"/>
        </authorList>
    </citation>
    <scope>IDENTIFICATION</scope>
</reference>
<dbReference type="AlphaFoldDB" id="A0A183E584"/>
<dbReference type="WBParaSite" id="GPUH_0001614701-mRNA-1">
    <property type="protein sequence ID" value="GPUH_0001614701-mRNA-1"/>
    <property type="gene ID" value="GPUH_0001614701"/>
</dbReference>
<reference evidence="1 2" key="2">
    <citation type="submission" date="2018-11" db="EMBL/GenBank/DDBJ databases">
        <authorList>
            <consortium name="Pathogen Informatics"/>
        </authorList>
    </citation>
    <scope>NUCLEOTIDE SEQUENCE [LARGE SCALE GENOMIC DNA]</scope>
</reference>
<organism evidence="3">
    <name type="scientific">Gongylonema pulchrum</name>
    <dbReference type="NCBI Taxonomy" id="637853"/>
    <lineage>
        <taxon>Eukaryota</taxon>
        <taxon>Metazoa</taxon>
        <taxon>Ecdysozoa</taxon>
        <taxon>Nematoda</taxon>
        <taxon>Chromadorea</taxon>
        <taxon>Rhabditida</taxon>
        <taxon>Spirurina</taxon>
        <taxon>Spiruromorpha</taxon>
        <taxon>Spiruroidea</taxon>
        <taxon>Gongylonematidae</taxon>
        <taxon>Gongylonema</taxon>
    </lineage>
</organism>